<feature type="non-terminal residue" evidence="1">
    <location>
        <position position="1"/>
    </location>
</feature>
<accession>A0A0D0DL63</accession>
<dbReference type="Proteomes" id="UP000054538">
    <property type="component" value="Unassembled WGS sequence"/>
</dbReference>
<evidence type="ECO:0000313" key="2">
    <source>
        <dbReference type="Proteomes" id="UP000054538"/>
    </source>
</evidence>
<dbReference type="AlphaFoldDB" id="A0A0D0DL63"/>
<dbReference type="OrthoDB" id="2683028at2759"/>
<proteinExistence type="predicted"/>
<reference evidence="1 2" key="1">
    <citation type="submission" date="2014-04" db="EMBL/GenBank/DDBJ databases">
        <authorList>
            <consortium name="DOE Joint Genome Institute"/>
            <person name="Kuo A."/>
            <person name="Kohler A."/>
            <person name="Jargeat P."/>
            <person name="Nagy L.G."/>
            <person name="Floudas D."/>
            <person name="Copeland A."/>
            <person name="Barry K.W."/>
            <person name="Cichocki N."/>
            <person name="Veneault-Fourrey C."/>
            <person name="LaButti K."/>
            <person name="Lindquist E.A."/>
            <person name="Lipzen A."/>
            <person name="Lundell T."/>
            <person name="Morin E."/>
            <person name="Murat C."/>
            <person name="Sun H."/>
            <person name="Tunlid A."/>
            <person name="Henrissat B."/>
            <person name="Grigoriev I.V."/>
            <person name="Hibbett D.S."/>
            <person name="Martin F."/>
            <person name="Nordberg H.P."/>
            <person name="Cantor M.N."/>
            <person name="Hua S.X."/>
        </authorList>
    </citation>
    <scope>NUCLEOTIDE SEQUENCE [LARGE SCALE GENOMIC DNA]</scope>
    <source>
        <strain evidence="1 2">Ve08.2h10</strain>
    </source>
</reference>
<protein>
    <submittedName>
        <fullName evidence="1">Uncharacterized protein</fullName>
    </submittedName>
</protein>
<evidence type="ECO:0000313" key="1">
    <source>
        <dbReference type="EMBL" id="KIK79035.1"/>
    </source>
</evidence>
<dbReference type="EMBL" id="KN826395">
    <property type="protein sequence ID" value="KIK79035.1"/>
    <property type="molecule type" value="Genomic_DNA"/>
</dbReference>
<keyword evidence="2" id="KW-1185">Reference proteome</keyword>
<name>A0A0D0DL63_9AGAM</name>
<organism evidence="1 2">
    <name type="scientific">Paxillus rubicundulus Ve08.2h10</name>
    <dbReference type="NCBI Taxonomy" id="930991"/>
    <lineage>
        <taxon>Eukaryota</taxon>
        <taxon>Fungi</taxon>
        <taxon>Dikarya</taxon>
        <taxon>Basidiomycota</taxon>
        <taxon>Agaricomycotina</taxon>
        <taxon>Agaricomycetes</taxon>
        <taxon>Agaricomycetidae</taxon>
        <taxon>Boletales</taxon>
        <taxon>Paxilineae</taxon>
        <taxon>Paxillaceae</taxon>
        <taxon>Paxillus</taxon>
    </lineage>
</organism>
<sequence length="54" mass="5927">YYRIPMCLLVDILAKPENPEFDTQPSELIQGQLRVKSSVDSIVGVGGFKTAQCA</sequence>
<gene>
    <name evidence="1" type="ORF">PAXRUDRAFT_162388</name>
</gene>
<reference evidence="2" key="2">
    <citation type="submission" date="2015-01" db="EMBL/GenBank/DDBJ databases">
        <title>Evolutionary Origins and Diversification of the Mycorrhizal Mutualists.</title>
        <authorList>
            <consortium name="DOE Joint Genome Institute"/>
            <consortium name="Mycorrhizal Genomics Consortium"/>
            <person name="Kohler A."/>
            <person name="Kuo A."/>
            <person name="Nagy L.G."/>
            <person name="Floudas D."/>
            <person name="Copeland A."/>
            <person name="Barry K.W."/>
            <person name="Cichocki N."/>
            <person name="Veneault-Fourrey C."/>
            <person name="LaButti K."/>
            <person name="Lindquist E.A."/>
            <person name="Lipzen A."/>
            <person name="Lundell T."/>
            <person name="Morin E."/>
            <person name="Murat C."/>
            <person name="Riley R."/>
            <person name="Ohm R."/>
            <person name="Sun H."/>
            <person name="Tunlid A."/>
            <person name="Henrissat B."/>
            <person name="Grigoriev I.V."/>
            <person name="Hibbett D.S."/>
            <person name="Martin F."/>
        </authorList>
    </citation>
    <scope>NUCLEOTIDE SEQUENCE [LARGE SCALE GENOMIC DNA]</scope>
    <source>
        <strain evidence="2">Ve08.2h10</strain>
    </source>
</reference>
<dbReference type="InParanoid" id="A0A0D0DL63"/>
<dbReference type="HOGENOM" id="CLU_3056064_0_0_1"/>